<evidence type="ECO:0000313" key="1">
    <source>
        <dbReference type="EMBL" id="MBB5874317.1"/>
    </source>
</evidence>
<proteinExistence type="predicted"/>
<keyword evidence="2" id="KW-1185">Reference proteome</keyword>
<reference evidence="1 2" key="1">
    <citation type="submission" date="2020-08" db="EMBL/GenBank/DDBJ databases">
        <title>Sequencing the genomes of 1000 actinobacteria strains.</title>
        <authorList>
            <person name="Klenk H.-P."/>
        </authorList>
    </citation>
    <scope>NUCLEOTIDE SEQUENCE [LARGE SCALE GENOMIC DNA]</scope>
    <source>
        <strain evidence="1 2">DSM 45362</strain>
    </source>
</reference>
<dbReference type="Proteomes" id="UP000587527">
    <property type="component" value="Unassembled WGS sequence"/>
</dbReference>
<protein>
    <recommendedName>
        <fullName evidence="3">Peptidase M23</fullName>
    </recommendedName>
</protein>
<dbReference type="EMBL" id="JACHMN010000003">
    <property type="protein sequence ID" value="MBB5874317.1"/>
    <property type="molecule type" value="Genomic_DNA"/>
</dbReference>
<sequence>MTVAAKPVAAAKPAAKPAVKTVAGLDETQTKNARAIVEAGKEMGLPKKAMVIALSTAMQESNLYNLGSTVLPESTTVAHEGVGSDHDSVGLFQQRSSSGWGPVQKLMQPKFAATQFYKGLVQVDGWQNMPVTVAAQTVQVSAYPDAYAKHEAKATQVVNGLR</sequence>
<name>A0A841BYV0_9ACTN</name>
<dbReference type="RefSeq" id="WP_184846351.1">
    <property type="nucleotide sequence ID" value="NZ_JACHMN010000003.1"/>
</dbReference>
<dbReference type="AlphaFoldDB" id="A0A841BYV0"/>
<accession>A0A841BYV0</accession>
<gene>
    <name evidence="1" type="ORF">F4553_007751</name>
</gene>
<evidence type="ECO:0008006" key="3">
    <source>
        <dbReference type="Google" id="ProtNLM"/>
    </source>
</evidence>
<organism evidence="1 2">
    <name type="scientific">Allocatelliglobosispora scoriae</name>
    <dbReference type="NCBI Taxonomy" id="643052"/>
    <lineage>
        <taxon>Bacteria</taxon>
        <taxon>Bacillati</taxon>
        <taxon>Actinomycetota</taxon>
        <taxon>Actinomycetes</taxon>
        <taxon>Micromonosporales</taxon>
        <taxon>Micromonosporaceae</taxon>
        <taxon>Allocatelliglobosispora</taxon>
    </lineage>
</organism>
<evidence type="ECO:0000313" key="2">
    <source>
        <dbReference type="Proteomes" id="UP000587527"/>
    </source>
</evidence>
<comment type="caution">
    <text evidence="1">The sequence shown here is derived from an EMBL/GenBank/DDBJ whole genome shotgun (WGS) entry which is preliminary data.</text>
</comment>